<protein>
    <submittedName>
        <fullName evidence="2">Uncharacterized protein</fullName>
    </submittedName>
</protein>
<proteinExistence type="predicted"/>
<feature type="compositionally biased region" description="Polar residues" evidence="1">
    <location>
        <begin position="1"/>
        <end position="18"/>
    </location>
</feature>
<dbReference type="AlphaFoldDB" id="A0A7C8JPS9"/>
<sequence length="142" mass="16380">MTLSDTSQSDQEINLRTSTPEEDQEVLTSCNQDQNPPEPEKSEPKNPEPKTSEENPSTKDPGKSPLIGILRKSSYRGFMPPKISKRYHRNKRPIKILDIRSKHRQNVDTKRRDYITKLSQHNKLQAEIQSAREVFKITIGNI</sequence>
<feature type="region of interest" description="Disordered" evidence="1">
    <location>
        <begin position="1"/>
        <end position="90"/>
    </location>
</feature>
<accession>A0A7C8JPS9</accession>
<evidence type="ECO:0000256" key="1">
    <source>
        <dbReference type="SAM" id="MobiDB-lite"/>
    </source>
</evidence>
<feature type="compositionally biased region" description="Basic and acidic residues" evidence="1">
    <location>
        <begin position="38"/>
        <end position="62"/>
    </location>
</feature>
<name>A0A7C8JPS9_ORBOL</name>
<organism evidence="2 3">
    <name type="scientific">Orbilia oligospora</name>
    <name type="common">Nematode-trapping fungus</name>
    <name type="synonym">Arthrobotrys oligospora</name>
    <dbReference type="NCBI Taxonomy" id="2813651"/>
    <lineage>
        <taxon>Eukaryota</taxon>
        <taxon>Fungi</taxon>
        <taxon>Dikarya</taxon>
        <taxon>Ascomycota</taxon>
        <taxon>Pezizomycotina</taxon>
        <taxon>Orbiliomycetes</taxon>
        <taxon>Orbiliales</taxon>
        <taxon>Orbiliaceae</taxon>
        <taxon>Orbilia</taxon>
    </lineage>
</organism>
<reference evidence="2 3" key="1">
    <citation type="submission" date="2019-06" db="EMBL/GenBank/DDBJ databases">
        <authorList>
            <person name="Palmer J.M."/>
        </authorList>
    </citation>
    <scope>NUCLEOTIDE SEQUENCE [LARGE SCALE GENOMIC DNA]</scope>
    <source>
        <strain evidence="2 3">TWF703</strain>
    </source>
</reference>
<dbReference type="EMBL" id="WIQZ01000024">
    <property type="protein sequence ID" value="KAF3137947.1"/>
    <property type="molecule type" value="Genomic_DNA"/>
</dbReference>
<comment type="caution">
    <text evidence="2">The sequence shown here is derived from an EMBL/GenBank/DDBJ whole genome shotgun (WGS) entry which is preliminary data.</text>
</comment>
<evidence type="ECO:0000313" key="2">
    <source>
        <dbReference type="EMBL" id="KAF3137947.1"/>
    </source>
</evidence>
<evidence type="ECO:0000313" key="3">
    <source>
        <dbReference type="Proteomes" id="UP000480548"/>
    </source>
</evidence>
<dbReference type="Proteomes" id="UP000480548">
    <property type="component" value="Unassembled WGS sequence"/>
</dbReference>
<gene>
    <name evidence="2" type="ORF">TWF703_004918</name>
</gene>